<dbReference type="InterPro" id="IPR009057">
    <property type="entry name" value="Homeodomain-like_sf"/>
</dbReference>
<name>A0A1F7IF36_9BACT</name>
<dbReference type="EMBL" id="MGAF01000014">
    <property type="protein sequence ID" value="OGK41975.1"/>
    <property type="molecule type" value="Genomic_DNA"/>
</dbReference>
<proteinExistence type="predicted"/>
<dbReference type="Gene3D" id="1.10.10.10">
    <property type="entry name" value="Winged helix-like DNA-binding domain superfamily/Winged helix DNA-binding domain"/>
    <property type="match status" value="1"/>
</dbReference>
<comment type="caution">
    <text evidence="1">The sequence shown here is derived from an EMBL/GenBank/DDBJ whole genome shotgun (WGS) entry which is preliminary data.</text>
</comment>
<gene>
    <name evidence="1" type="ORF">A3A74_04735</name>
</gene>
<dbReference type="AlphaFoldDB" id="A0A1F7IF36"/>
<dbReference type="InterPro" id="IPR036388">
    <property type="entry name" value="WH-like_DNA-bd_sf"/>
</dbReference>
<evidence type="ECO:0008006" key="3">
    <source>
        <dbReference type="Google" id="ProtNLM"/>
    </source>
</evidence>
<dbReference type="Pfam" id="PF04255">
    <property type="entry name" value="DUF433"/>
    <property type="match status" value="1"/>
</dbReference>
<organism evidence="1 2">
    <name type="scientific">Candidatus Roizmanbacteria bacterium RIFCSPLOWO2_01_FULL_35_13</name>
    <dbReference type="NCBI Taxonomy" id="1802055"/>
    <lineage>
        <taxon>Bacteria</taxon>
        <taxon>Candidatus Roizmaniibacteriota</taxon>
    </lineage>
</organism>
<sequence>MRKIKLFNYITVNSKIRFGKPIIEGTRVPVDLIVGKIAGGMNVDDVMKEYDLTKKKVLATLQYTAKIIFGRKSCRYMNAVIDENLPRF</sequence>
<accession>A0A1F7IF36</accession>
<dbReference type="SUPFAM" id="SSF46689">
    <property type="entry name" value="Homeodomain-like"/>
    <property type="match status" value="1"/>
</dbReference>
<dbReference type="InterPro" id="IPR007367">
    <property type="entry name" value="DUF433"/>
</dbReference>
<evidence type="ECO:0000313" key="1">
    <source>
        <dbReference type="EMBL" id="OGK41975.1"/>
    </source>
</evidence>
<evidence type="ECO:0000313" key="2">
    <source>
        <dbReference type="Proteomes" id="UP000179270"/>
    </source>
</evidence>
<dbReference type="Proteomes" id="UP000179270">
    <property type="component" value="Unassembled WGS sequence"/>
</dbReference>
<protein>
    <recommendedName>
        <fullName evidence="3">Antitoxin</fullName>
    </recommendedName>
</protein>
<reference evidence="1 2" key="1">
    <citation type="journal article" date="2016" name="Nat. Commun.">
        <title>Thousands of microbial genomes shed light on interconnected biogeochemical processes in an aquifer system.</title>
        <authorList>
            <person name="Anantharaman K."/>
            <person name="Brown C.T."/>
            <person name="Hug L.A."/>
            <person name="Sharon I."/>
            <person name="Castelle C.J."/>
            <person name="Probst A.J."/>
            <person name="Thomas B.C."/>
            <person name="Singh A."/>
            <person name="Wilkins M.J."/>
            <person name="Karaoz U."/>
            <person name="Brodie E.L."/>
            <person name="Williams K.H."/>
            <person name="Hubbard S.S."/>
            <person name="Banfield J.F."/>
        </authorList>
    </citation>
    <scope>NUCLEOTIDE SEQUENCE [LARGE SCALE GENOMIC DNA]</scope>
</reference>